<organism evidence="1 2">
    <name type="scientific">Auriscalpium vulgare</name>
    <dbReference type="NCBI Taxonomy" id="40419"/>
    <lineage>
        <taxon>Eukaryota</taxon>
        <taxon>Fungi</taxon>
        <taxon>Dikarya</taxon>
        <taxon>Basidiomycota</taxon>
        <taxon>Agaricomycotina</taxon>
        <taxon>Agaricomycetes</taxon>
        <taxon>Russulales</taxon>
        <taxon>Auriscalpiaceae</taxon>
        <taxon>Auriscalpium</taxon>
    </lineage>
</organism>
<name>A0ACB8RR43_9AGAM</name>
<evidence type="ECO:0000313" key="2">
    <source>
        <dbReference type="Proteomes" id="UP000814033"/>
    </source>
</evidence>
<dbReference type="EMBL" id="MU275918">
    <property type="protein sequence ID" value="KAI0046734.1"/>
    <property type="molecule type" value="Genomic_DNA"/>
</dbReference>
<sequence>MQILNVEDGESIKSGSVGGGRYDLVGLALHAIDVPLLPRTPAPLRAPTAPGHALPTRARSSVLQAERPCRRAVDALDEAQRARRYPTFARLARRVVGICTACESGVGRLWDEGGLADRDNMNGLDWRQSLLRCPASQASSFKARSGAGQWLSLWQSEDGPEDLGRETCDGEKGIVVLVLCTSGSVHGPISSSCVMDGLCITEGALCGRNALKGRAMRGWTAALDRVELGHMEERSLQPDRVLPLIVTTSLPVSRHVVQPENEHNYLSLTGLRVCNESGRR</sequence>
<reference evidence="1" key="2">
    <citation type="journal article" date="2022" name="New Phytol.">
        <title>Evolutionary transition to the ectomycorrhizal habit in the genomes of a hyperdiverse lineage of mushroom-forming fungi.</title>
        <authorList>
            <person name="Looney B."/>
            <person name="Miyauchi S."/>
            <person name="Morin E."/>
            <person name="Drula E."/>
            <person name="Courty P.E."/>
            <person name="Kohler A."/>
            <person name="Kuo A."/>
            <person name="LaButti K."/>
            <person name="Pangilinan J."/>
            <person name="Lipzen A."/>
            <person name="Riley R."/>
            <person name="Andreopoulos W."/>
            <person name="He G."/>
            <person name="Johnson J."/>
            <person name="Nolan M."/>
            <person name="Tritt A."/>
            <person name="Barry K.W."/>
            <person name="Grigoriev I.V."/>
            <person name="Nagy L.G."/>
            <person name="Hibbett D."/>
            <person name="Henrissat B."/>
            <person name="Matheny P.B."/>
            <person name="Labbe J."/>
            <person name="Martin F.M."/>
        </authorList>
    </citation>
    <scope>NUCLEOTIDE SEQUENCE</scope>
    <source>
        <strain evidence="1">FP105234-sp</strain>
    </source>
</reference>
<reference evidence="1" key="1">
    <citation type="submission" date="2021-02" db="EMBL/GenBank/DDBJ databases">
        <authorList>
            <consortium name="DOE Joint Genome Institute"/>
            <person name="Ahrendt S."/>
            <person name="Looney B.P."/>
            <person name="Miyauchi S."/>
            <person name="Morin E."/>
            <person name="Drula E."/>
            <person name="Courty P.E."/>
            <person name="Chicoki N."/>
            <person name="Fauchery L."/>
            <person name="Kohler A."/>
            <person name="Kuo A."/>
            <person name="Labutti K."/>
            <person name="Pangilinan J."/>
            <person name="Lipzen A."/>
            <person name="Riley R."/>
            <person name="Andreopoulos W."/>
            <person name="He G."/>
            <person name="Johnson J."/>
            <person name="Barry K.W."/>
            <person name="Grigoriev I.V."/>
            <person name="Nagy L."/>
            <person name="Hibbett D."/>
            <person name="Henrissat B."/>
            <person name="Matheny P.B."/>
            <person name="Labbe J."/>
            <person name="Martin F."/>
        </authorList>
    </citation>
    <scope>NUCLEOTIDE SEQUENCE</scope>
    <source>
        <strain evidence="1">FP105234-sp</strain>
    </source>
</reference>
<protein>
    <submittedName>
        <fullName evidence="1">Uncharacterized protein</fullName>
    </submittedName>
</protein>
<evidence type="ECO:0000313" key="1">
    <source>
        <dbReference type="EMBL" id="KAI0046734.1"/>
    </source>
</evidence>
<gene>
    <name evidence="1" type="ORF">FA95DRAFT_1572942</name>
</gene>
<comment type="caution">
    <text evidence="1">The sequence shown here is derived from an EMBL/GenBank/DDBJ whole genome shotgun (WGS) entry which is preliminary data.</text>
</comment>
<dbReference type="Proteomes" id="UP000814033">
    <property type="component" value="Unassembled WGS sequence"/>
</dbReference>
<keyword evidence="2" id="KW-1185">Reference proteome</keyword>
<accession>A0ACB8RR43</accession>
<proteinExistence type="predicted"/>